<protein>
    <submittedName>
        <fullName evidence="3">Uncharacterized protein</fullName>
    </submittedName>
</protein>
<keyword evidence="2" id="KW-0472">Membrane</keyword>
<evidence type="ECO:0000313" key="4">
    <source>
        <dbReference type="Proteomes" id="UP000016932"/>
    </source>
</evidence>
<dbReference type="HOGENOM" id="CLU_277207_0_0_1"/>
<proteinExistence type="predicted"/>
<evidence type="ECO:0000256" key="2">
    <source>
        <dbReference type="SAM" id="Phobius"/>
    </source>
</evidence>
<dbReference type="RefSeq" id="XP_007929525.1">
    <property type="nucleotide sequence ID" value="XM_007931334.1"/>
</dbReference>
<reference evidence="3 4" key="1">
    <citation type="journal article" date="2012" name="PLoS Pathog.">
        <title>Diverse lifestyles and strategies of plant pathogenesis encoded in the genomes of eighteen Dothideomycetes fungi.</title>
        <authorList>
            <person name="Ohm R.A."/>
            <person name="Feau N."/>
            <person name="Henrissat B."/>
            <person name="Schoch C.L."/>
            <person name="Horwitz B.A."/>
            <person name="Barry K.W."/>
            <person name="Condon B.J."/>
            <person name="Copeland A.C."/>
            <person name="Dhillon B."/>
            <person name="Glaser F."/>
            <person name="Hesse C.N."/>
            <person name="Kosti I."/>
            <person name="LaButti K."/>
            <person name="Lindquist E.A."/>
            <person name="Lucas S."/>
            <person name="Salamov A.A."/>
            <person name="Bradshaw R.E."/>
            <person name="Ciuffetti L."/>
            <person name="Hamelin R.C."/>
            <person name="Kema G.H.J."/>
            <person name="Lawrence C."/>
            <person name="Scott J.A."/>
            <person name="Spatafora J.W."/>
            <person name="Turgeon B.G."/>
            <person name="de Wit P.J.G.M."/>
            <person name="Zhong S."/>
            <person name="Goodwin S.B."/>
            <person name="Grigoriev I.V."/>
        </authorList>
    </citation>
    <scope>NUCLEOTIDE SEQUENCE [LARGE SCALE GENOMIC DNA]</scope>
    <source>
        <strain evidence="3 4">CIRAD86</strain>
    </source>
</reference>
<name>M2ZNG7_PSEFD</name>
<feature type="compositionally biased region" description="Basic and acidic residues" evidence="1">
    <location>
        <begin position="192"/>
        <end position="212"/>
    </location>
</feature>
<feature type="transmembrane region" description="Helical" evidence="2">
    <location>
        <begin position="1120"/>
        <end position="1137"/>
    </location>
</feature>
<dbReference type="AlphaFoldDB" id="M2ZNG7"/>
<dbReference type="Proteomes" id="UP000016932">
    <property type="component" value="Unassembled WGS sequence"/>
</dbReference>
<feature type="region of interest" description="Disordered" evidence="1">
    <location>
        <begin position="99"/>
        <end position="124"/>
    </location>
</feature>
<evidence type="ECO:0000256" key="1">
    <source>
        <dbReference type="SAM" id="MobiDB-lite"/>
    </source>
</evidence>
<organism evidence="3 4">
    <name type="scientific">Pseudocercospora fijiensis (strain CIRAD86)</name>
    <name type="common">Black leaf streak disease fungus</name>
    <name type="synonym">Mycosphaerella fijiensis</name>
    <dbReference type="NCBI Taxonomy" id="383855"/>
    <lineage>
        <taxon>Eukaryota</taxon>
        <taxon>Fungi</taxon>
        <taxon>Dikarya</taxon>
        <taxon>Ascomycota</taxon>
        <taxon>Pezizomycotina</taxon>
        <taxon>Dothideomycetes</taxon>
        <taxon>Dothideomycetidae</taxon>
        <taxon>Mycosphaerellales</taxon>
        <taxon>Mycosphaerellaceae</taxon>
        <taxon>Pseudocercospora</taxon>
    </lineage>
</organism>
<sequence length="1145" mass="127131">MYWGTALRRPPLGHGKLISTRPTTSPSRHSCTHVPLHRRLAAATSLSHFTFASFERDTVTFADFSPSALWAHSLYKPLERTFLYHATVVELADFLLQSGSSTENDDDKPTIADGSNTKPMSEKARGKMIAALPPAPIGTHNGTPSPSIPPVTFTTDTGPQVEWKGGHYIRIANIAKDTYADLFIPPVTFTTDTKRSDGSNTKPTREKARDTTARLSSASIGTHNRTPSPSIPPVTFTTDTDHSNARLPPASIGTRNGTPSPSIPPVTFTTDTDPPDGYNTKAMWCLGLCLLSLLPERHHLTALQQARHRDHSLQGLLHGFGQGWLESRAGRERIGGWSCCSIDWNDGMIVYLEGINVVVLFALHSTCLAVQWSCIYFSAALRYHRRRRSPMSLTQAQYRQASAGGSFLTMLLLSPRITVRHILFVLLHPCYAFAHPFHPLNLHLSVVDSNSVGISFLRTVGRRGRDSGEWEGKREEARSSGFYYLVSALSSGLLTPERGFRVKIAGFCEQNLSERTFFSKVAREIDSCAGRVVSEEWACVVAHARLRMKYSHLLPSDNHKQTLPWGATNASLQVIRNRLVDGELSVLELPPCGIALCAVLGSLALSADTRLKSGVHAVHREGRNYLGRCLAGGQDAISSVASLGKCVLTVFCLGLKLFLAMSSSFPLSSVLSSRGRLSSCHSLKSFAGAAQRMAPECLSLGSDARLDDIGLFAVCARLHELCYGESCVVSLIGGRPLTVTVYVCSIFLPERIFTSFRHLRARRSRGVEHRLLAKSRKYVSREHRAIPTGLIHAHYEVLVPHAQPLSVNICSVTNFSMSTSASSNRKRTPRDQATGQDAVITMAMKLLLQGIANSDNMMKNGFNTKSTATISSLFLRRTAERLSRPWREKEEEVEREKDIQGACWDGFRPLYYYEKRVKPIERERTMAPQQPLPSKDYVNIGDDAGYPGRRKFLENRLAINYRLYRTKKDYAFQYSGGWGLRSRYATKWFEHCLKLYMKIYRLMEDFDEEGEKGEGEEEAEEEGEDSEMKGRLCCEPIQGRCAMFCLPPSTVYSAHAPFVLLYQRAADRERDCDASPSSGIHRLADVVVRRSSSKFSNYASSPPKSAKLYLKAEHGIVSTYYGGAEVTVLVFIGLYVVRSSISEIS</sequence>
<evidence type="ECO:0000313" key="3">
    <source>
        <dbReference type="EMBL" id="EME80639.1"/>
    </source>
</evidence>
<gene>
    <name evidence="3" type="ORF">MYCFIDRAFT_177571</name>
</gene>
<dbReference type="EMBL" id="KB446561">
    <property type="protein sequence ID" value="EME80639.1"/>
    <property type="molecule type" value="Genomic_DNA"/>
</dbReference>
<keyword evidence="4" id="KW-1185">Reference proteome</keyword>
<dbReference type="GeneID" id="19333794"/>
<keyword evidence="2" id="KW-0812">Transmembrane</keyword>
<feature type="region of interest" description="Disordered" evidence="1">
    <location>
        <begin position="190"/>
        <end position="265"/>
    </location>
</feature>
<dbReference type="VEuPathDB" id="FungiDB:MYCFIDRAFT_177571"/>
<keyword evidence="2" id="KW-1133">Transmembrane helix</keyword>
<dbReference type="KEGG" id="pfj:MYCFIDRAFT_177571"/>
<feature type="compositionally biased region" description="Polar residues" evidence="1">
    <location>
        <begin position="213"/>
        <end position="228"/>
    </location>
</feature>
<accession>M2ZNG7</accession>